<dbReference type="Gene3D" id="1.20.1250.20">
    <property type="entry name" value="MFS general substrate transporter like domains"/>
    <property type="match status" value="2"/>
</dbReference>
<proteinExistence type="predicted"/>
<feature type="transmembrane region" description="Helical" evidence="6">
    <location>
        <begin position="379"/>
        <end position="403"/>
    </location>
</feature>
<sequence length="414" mass="46904">MHYPYEIVQKNKHYSILNGAYSTIANTYTGFISLYAINILHANNQQVGLINSLPAIVSLITTVIGGYWFSRQEMKRKVCGIGILSTRFFLLLFALIPFLPLYQAWVLVILIGLMNVPGSLTNLSWQSLIGDLIPEKERGLFFSNRNRILTIVGMVSTALVGWILNHFNTTNPYPFQILFFVSFLFGLLEAYYLFKHVERKEYSLIDSTKSNHLLTAMKESISEKPFLFFLLSSMLFNFGWQMAWPLFSIYQIKTAGATAVWLSLFTVTNQLSQILTYTWWGRMSERFGNSVMLFIASAGMASAPFLTVLSTNLVYLTMTNLFTGAFLAGTNFLLFNQLLGVSPGKNRSSYITLYTIVIGFIGFISPQIGVWLLSLTGMFWAMNISSVIRLLGAFAFFVVAFKFEKDRIPAILRH</sequence>
<dbReference type="PANTHER" id="PTHR23526:SF2">
    <property type="entry name" value="MAJOR FACILITATOR SUPERFAMILY (MFS) PROFILE DOMAIN-CONTAINING PROTEIN"/>
    <property type="match status" value="1"/>
</dbReference>
<evidence type="ECO:0000259" key="7">
    <source>
        <dbReference type="PROSITE" id="PS50850"/>
    </source>
</evidence>
<evidence type="ECO:0000256" key="4">
    <source>
        <dbReference type="ARBA" id="ARBA00022989"/>
    </source>
</evidence>
<dbReference type="InterPro" id="IPR020846">
    <property type="entry name" value="MFS_dom"/>
</dbReference>
<accession>A0A135L3I6</accession>
<keyword evidence="9" id="KW-1185">Reference proteome</keyword>
<reference evidence="8 9" key="1">
    <citation type="submission" date="2016-02" db="EMBL/GenBank/DDBJ databases">
        <title>Draft Genome for Tepidibacillus decaturensis nov. sp. Strain Z9, an Anaerobic, Moderately Thermophilic and Heterotrophic Bacterium from Deep Subsurface of the Illinois Basin, USA.</title>
        <authorList>
            <person name="Dong Y."/>
            <person name="Chang J.Y."/>
            <person name="Sanford R."/>
            <person name="Fouke B.W."/>
        </authorList>
    </citation>
    <scope>NUCLEOTIDE SEQUENCE [LARGE SCALE GENOMIC DNA]</scope>
    <source>
        <strain evidence="8 9">Z9</strain>
    </source>
</reference>
<dbReference type="Proteomes" id="UP000070352">
    <property type="component" value="Unassembled WGS sequence"/>
</dbReference>
<protein>
    <recommendedName>
        <fullName evidence="7">Major facilitator superfamily (MFS) profile domain-containing protein</fullName>
    </recommendedName>
</protein>
<organism evidence="8 9">
    <name type="scientific">Tepidibacillus decaturensis</name>
    <dbReference type="NCBI Taxonomy" id="1413211"/>
    <lineage>
        <taxon>Bacteria</taxon>
        <taxon>Bacillati</taxon>
        <taxon>Bacillota</taxon>
        <taxon>Bacilli</taxon>
        <taxon>Bacillales</taxon>
        <taxon>Bacillaceae</taxon>
        <taxon>Tepidibacillus</taxon>
    </lineage>
</organism>
<evidence type="ECO:0000313" key="9">
    <source>
        <dbReference type="Proteomes" id="UP000070352"/>
    </source>
</evidence>
<dbReference type="InterPro" id="IPR011701">
    <property type="entry name" value="MFS"/>
</dbReference>
<feature type="transmembrane region" description="Helical" evidence="6">
    <location>
        <begin position="20"/>
        <end position="37"/>
    </location>
</feature>
<dbReference type="Pfam" id="PF07690">
    <property type="entry name" value="MFS_1"/>
    <property type="match status" value="1"/>
</dbReference>
<feature type="transmembrane region" description="Helical" evidence="6">
    <location>
        <begin position="173"/>
        <end position="194"/>
    </location>
</feature>
<evidence type="ECO:0000256" key="1">
    <source>
        <dbReference type="ARBA" id="ARBA00004651"/>
    </source>
</evidence>
<evidence type="ECO:0000256" key="5">
    <source>
        <dbReference type="ARBA" id="ARBA00023136"/>
    </source>
</evidence>
<dbReference type="InterPro" id="IPR036259">
    <property type="entry name" value="MFS_trans_sf"/>
</dbReference>
<feature type="transmembrane region" description="Helical" evidence="6">
    <location>
        <begin position="226"/>
        <end position="247"/>
    </location>
</feature>
<dbReference type="STRING" id="1413211.U473_05875"/>
<comment type="subcellular location">
    <subcellularLocation>
        <location evidence="1">Cell membrane</location>
        <topology evidence="1">Multi-pass membrane protein</topology>
    </subcellularLocation>
</comment>
<dbReference type="OrthoDB" id="1704268at2"/>
<dbReference type="RefSeq" id="WP_068724289.1">
    <property type="nucleotide sequence ID" value="NZ_LSKU01000001.1"/>
</dbReference>
<feature type="transmembrane region" description="Helical" evidence="6">
    <location>
        <begin position="259"/>
        <end position="280"/>
    </location>
</feature>
<feature type="transmembrane region" description="Helical" evidence="6">
    <location>
        <begin position="321"/>
        <end position="339"/>
    </location>
</feature>
<feature type="domain" description="Major facilitator superfamily (MFS) profile" evidence="7">
    <location>
        <begin position="225"/>
        <end position="414"/>
    </location>
</feature>
<dbReference type="SUPFAM" id="SSF103473">
    <property type="entry name" value="MFS general substrate transporter"/>
    <property type="match status" value="1"/>
</dbReference>
<keyword evidence="4 6" id="KW-1133">Transmembrane helix</keyword>
<evidence type="ECO:0000256" key="3">
    <source>
        <dbReference type="ARBA" id="ARBA00022692"/>
    </source>
</evidence>
<keyword evidence="3 6" id="KW-0812">Transmembrane</keyword>
<feature type="transmembrane region" description="Helical" evidence="6">
    <location>
        <begin position="146"/>
        <end position="167"/>
    </location>
</feature>
<dbReference type="InterPro" id="IPR052528">
    <property type="entry name" value="Sugar_transport-like"/>
</dbReference>
<evidence type="ECO:0000313" key="8">
    <source>
        <dbReference type="EMBL" id="KXG43594.1"/>
    </source>
</evidence>
<dbReference type="PROSITE" id="PS50850">
    <property type="entry name" value="MFS"/>
    <property type="match status" value="1"/>
</dbReference>
<gene>
    <name evidence="8" type="ORF">U473_05875</name>
</gene>
<feature type="transmembrane region" description="Helical" evidence="6">
    <location>
        <begin position="351"/>
        <end position="373"/>
    </location>
</feature>
<dbReference type="GO" id="GO:0005886">
    <property type="term" value="C:plasma membrane"/>
    <property type="evidence" value="ECO:0007669"/>
    <property type="project" value="UniProtKB-SubCell"/>
</dbReference>
<dbReference type="EMBL" id="LSKU01000001">
    <property type="protein sequence ID" value="KXG43594.1"/>
    <property type="molecule type" value="Genomic_DNA"/>
</dbReference>
<name>A0A135L3I6_9BACI</name>
<feature type="transmembrane region" description="Helical" evidence="6">
    <location>
        <begin position="292"/>
        <end position="315"/>
    </location>
</feature>
<evidence type="ECO:0000256" key="2">
    <source>
        <dbReference type="ARBA" id="ARBA00022448"/>
    </source>
</evidence>
<evidence type="ECO:0000256" key="6">
    <source>
        <dbReference type="SAM" id="Phobius"/>
    </source>
</evidence>
<keyword evidence="5 6" id="KW-0472">Membrane</keyword>
<dbReference type="PANTHER" id="PTHR23526">
    <property type="entry name" value="INTEGRAL MEMBRANE TRANSPORT PROTEIN-RELATED"/>
    <property type="match status" value="1"/>
</dbReference>
<dbReference type="AlphaFoldDB" id="A0A135L3I6"/>
<comment type="caution">
    <text evidence="8">The sequence shown here is derived from an EMBL/GenBank/DDBJ whole genome shotgun (WGS) entry which is preliminary data.</text>
</comment>
<keyword evidence="2" id="KW-0813">Transport</keyword>
<feature type="transmembrane region" description="Helical" evidence="6">
    <location>
        <begin position="49"/>
        <end position="69"/>
    </location>
</feature>
<dbReference type="GO" id="GO:0022857">
    <property type="term" value="F:transmembrane transporter activity"/>
    <property type="evidence" value="ECO:0007669"/>
    <property type="project" value="InterPro"/>
</dbReference>